<dbReference type="Gene3D" id="1.10.1200.10">
    <property type="entry name" value="ACP-like"/>
    <property type="match status" value="1"/>
</dbReference>
<dbReference type="InterPro" id="IPR010862">
    <property type="entry name" value="DUF1493"/>
</dbReference>
<dbReference type="InterPro" id="IPR036736">
    <property type="entry name" value="ACP-like_sf"/>
</dbReference>
<dbReference type="SUPFAM" id="SSF47336">
    <property type="entry name" value="ACP-like"/>
    <property type="match status" value="1"/>
</dbReference>
<accession>A0A1H0QL47</accession>
<sequence>MDDLDREGLEICRALQVEVVDVKVEYFSDALMRKIVTNRLISLHEAYMSAADKELWERLLKFVREETRTRKNISGDTDIAHDLGVDGDDALEFMLAFQREFNVDLSNFRFNLHFGSEGFDLISAIEALVRKKGGIPVTIFILFYAAKSSRWPELDQPA</sequence>
<evidence type="ECO:0000313" key="2">
    <source>
        <dbReference type="Proteomes" id="UP000198795"/>
    </source>
</evidence>
<dbReference type="Proteomes" id="UP000198795">
    <property type="component" value="Unassembled WGS sequence"/>
</dbReference>
<gene>
    <name evidence="1" type="ORF">SAMN04488061_2415</name>
</gene>
<protein>
    <recommendedName>
        <fullName evidence="3">Carrier domain-containing protein</fullName>
    </recommendedName>
</protein>
<dbReference type="EMBL" id="FNJC01000003">
    <property type="protein sequence ID" value="SDP18111.1"/>
    <property type="molecule type" value="Genomic_DNA"/>
</dbReference>
<keyword evidence="2" id="KW-1185">Reference proteome</keyword>
<evidence type="ECO:0000313" key="1">
    <source>
        <dbReference type="EMBL" id="SDP18111.1"/>
    </source>
</evidence>
<name>A0A1H0QL47_9HYPH</name>
<reference evidence="1 2" key="1">
    <citation type="submission" date="2016-10" db="EMBL/GenBank/DDBJ databases">
        <authorList>
            <person name="Varghese N."/>
            <person name="Submissions S."/>
        </authorList>
    </citation>
    <scope>NUCLEOTIDE SEQUENCE [LARGE SCALE GENOMIC DNA]</scope>
    <source>
        <strain evidence="1 2">CGMCC 1.6497</strain>
    </source>
</reference>
<evidence type="ECO:0008006" key="3">
    <source>
        <dbReference type="Google" id="ProtNLM"/>
    </source>
</evidence>
<organism evidence="1 2">
    <name type="scientific">Filomicrobium insigne</name>
    <dbReference type="NCBI Taxonomy" id="418854"/>
    <lineage>
        <taxon>Bacteria</taxon>
        <taxon>Pseudomonadati</taxon>
        <taxon>Pseudomonadota</taxon>
        <taxon>Alphaproteobacteria</taxon>
        <taxon>Hyphomicrobiales</taxon>
        <taxon>Hyphomicrobiaceae</taxon>
        <taxon>Filomicrobium</taxon>
    </lineage>
</organism>
<dbReference type="Pfam" id="PF07377">
    <property type="entry name" value="DUF1493"/>
    <property type="match status" value="1"/>
</dbReference>
<comment type="caution">
    <text evidence="1">The sequence shown here is derived from an EMBL/GenBank/DDBJ whole genome shotgun (WGS) entry which is preliminary data.</text>
</comment>
<proteinExistence type="predicted"/>